<dbReference type="Gene3D" id="1.20.141.10">
    <property type="entry name" value="Chitosanase, subunit A, domain 1"/>
    <property type="match status" value="1"/>
</dbReference>
<reference evidence="3" key="1">
    <citation type="submission" date="2020-04" db="EMBL/GenBank/DDBJ databases">
        <authorList>
            <person name="Chiriac C."/>
            <person name="Salcher M."/>
            <person name="Ghai R."/>
            <person name="Kavagutti S V."/>
        </authorList>
    </citation>
    <scope>NUCLEOTIDE SEQUENCE</scope>
</reference>
<dbReference type="CDD" id="cd13926">
    <property type="entry name" value="N-acetylmuramidase_GH108"/>
    <property type="match status" value="1"/>
</dbReference>
<dbReference type="Pfam" id="PF05838">
    <property type="entry name" value="Glyco_hydro_108"/>
    <property type="match status" value="1"/>
</dbReference>
<evidence type="ECO:0000259" key="1">
    <source>
        <dbReference type="Pfam" id="PF05838"/>
    </source>
</evidence>
<dbReference type="InterPro" id="IPR023346">
    <property type="entry name" value="Lysozyme-like_dom_sf"/>
</dbReference>
<dbReference type="EMBL" id="LR796349">
    <property type="protein sequence ID" value="CAB4138739.1"/>
    <property type="molecule type" value="Genomic_DNA"/>
</dbReference>
<name>A0A6J5M4D5_9CAUD</name>
<dbReference type="InterPro" id="IPR018537">
    <property type="entry name" value="Peptidoglycan-bd_3"/>
</dbReference>
<sequence>MNIDNMLTQLLKHEGGYVNDPNDRGGETNWGVTIAVARDNGYQGPMRDMTRDQALEIYRRQYFFKPGFDKVMPHSAAIAFELFDTGVNMGPSVPSRWLQRSLNALSRQGKDYATITVDGNIGPATIRALKAFLDKRGDTGEHRLLSLLNALQGARYMELAERNSSQSNFLFGWLERVSL</sequence>
<protein>
    <submittedName>
        <fullName evidence="3">ZliS Lysozyme family protein</fullName>
    </submittedName>
</protein>
<proteinExistence type="predicted"/>
<dbReference type="Pfam" id="PF09374">
    <property type="entry name" value="PG_binding_3"/>
    <property type="match status" value="1"/>
</dbReference>
<accession>A0A6J5M4D5</accession>
<gene>
    <name evidence="3" type="ORF">UFOVP344_11</name>
</gene>
<evidence type="ECO:0000259" key="2">
    <source>
        <dbReference type="Pfam" id="PF09374"/>
    </source>
</evidence>
<organism evidence="3">
    <name type="scientific">uncultured Caudovirales phage</name>
    <dbReference type="NCBI Taxonomy" id="2100421"/>
    <lineage>
        <taxon>Viruses</taxon>
        <taxon>Duplodnaviria</taxon>
        <taxon>Heunggongvirae</taxon>
        <taxon>Uroviricota</taxon>
        <taxon>Caudoviricetes</taxon>
        <taxon>Peduoviridae</taxon>
        <taxon>Maltschvirus</taxon>
        <taxon>Maltschvirus maltsch</taxon>
    </lineage>
</organism>
<dbReference type="SUPFAM" id="SSF53955">
    <property type="entry name" value="Lysozyme-like"/>
    <property type="match status" value="1"/>
</dbReference>
<feature type="domain" description="TtsA-like Glycoside hydrolase family 108" evidence="1">
    <location>
        <begin position="8"/>
        <end position="90"/>
    </location>
</feature>
<dbReference type="InterPro" id="IPR008565">
    <property type="entry name" value="TtsA-like_GH18_dom"/>
</dbReference>
<evidence type="ECO:0000313" key="3">
    <source>
        <dbReference type="EMBL" id="CAB4138739.1"/>
    </source>
</evidence>
<feature type="domain" description="Peptidoglycan binding" evidence="2">
    <location>
        <begin position="94"/>
        <end position="176"/>
    </location>
</feature>